<comment type="caution">
    <text evidence="1">The sequence shown here is derived from an EMBL/GenBank/DDBJ whole genome shotgun (WGS) entry which is preliminary data.</text>
</comment>
<reference evidence="1" key="1">
    <citation type="submission" date="2022-10" db="EMBL/GenBank/DDBJ databases">
        <title>Tapping the CABI collections for fungal endophytes: first genome assemblies for Collariella, Neodidymelliopsis, Ascochyta clinopodiicola, Didymella pomorum, Didymosphaeria variabile, Neocosmospora piperis and Neocucurbitaria cava.</title>
        <authorList>
            <person name="Hill R."/>
        </authorList>
    </citation>
    <scope>NUCLEOTIDE SEQUENCE</scope>
    <source>
        <strain evidence="1">IMI 355091</strain>
    </source>
</reference>
<proteinExistence type="predicted"/>
<accession>A0A9W8Z2T4</accession>
<evidence type="ECO:0000313" key="1">
    <source>
        <dbReference type="EMBL" id="KAJ4395521.1"/>
    </source>
</evidence>
<evidence type="ECO:0000313" key="2">
    <source>
        <dbReference type="Proteomes" id="UP001140510"/>
    </source>
</evidence>
<keyword evidence="2" id="KW-1185">Reference proteome</keyword>
<gene>
    <name evidence="1" type="ORF">N0V91_010794</name>
</gene>
<dbReference type="Proteomes" id="UP001140510">
    <property type="component" value="Unassembled WGS sequence"/>
</dbReference>
<dbReference type="AlphaFoldDB" id="A0A9W8Z2T4"/>
<protein>
    <submittedName>
        <fullName evidence="1">Uncharacterized protein</fullName>
    </submittedName>
</protein>
<organism evidence="1 2">
    <name type="scientific">Didymella pomorum</name>
    <dbReference type="NCBI Taxonomy" id="749634"/>
    <lineage>
        <taxon>Eukaryota</taxon>
        <taxon>Fungi</taxon>
        <taxon>Dikarya</taxon>
        <taxon>Ascomycota</taxon>
        <taxon>Pezizomycotina</taxon>
        <taxon>Dothideomycetes</taxon>
        <taxon>Pleosporomycetidae</taxon>
        <taxon>Pleosporales</taxon>
        <taxon>Pleosporineae</taxon>
        <taxon>Didymellaceae</taxon>
        <taxon>Didymella</taxon>
    </lineage>
</organism>
<dbReference type="EMBL" id="JAPEVA010000155">
    <property type="protein sequence ID" value="KAJ4395521.1"/>
    <property type="molecule type" value="Genomic_DNA"/>
</dbReference>
<sequence>MDEHTSEKLAEGLPKRVQLDPAEAASLLQSITPSDSTAVNHPYNDPPNDTVKPTRPLIQRIAQVFSCNSDAIFKELVTFPDTFLASRTEETAWKLCGSDDHRLLGYSMYIETENKTNPLYDAAVTQVTTHPDAPIDVVALKASPRPERDGKQVMREANTSNTLTDVMGVIKQRALEPHDFGALDGDLLYKAVYENLRENDSTPWIDNFLI</sequence>
<name>A0A9W8Z2T4_9PLEO</name>